<protein>
    <recommendedName>
        <fullName evidence="4">Small, acid-soluble spore protein H</fullName>
        <shortName evidence="4">SASP H</shortName>
    </recommendedName>
</protein>
<comment type="similarity">
    <text evidence="2 4">Belongs to the SspH family.</text>
</comment>
<organism evidence="5 6">
    <name type="scientific">Evansella alkalicola</name>
    <dbReference type="NCBI Taxonomy" id="745819"/>
    <lineage>
        <taxon>Bacteria</taxon>
        <taxon>Bacillati</taxon>
        <taxon>Bacillota</taxon>
        <taxon>Bacilli</taxon>
        <taxon>Bacillales</taxon>
        <taxon>Bacillaceae</taxon>
        <taxon>Evansella</taxon>
    </lineage>
</organism>
<evidence type="ECO:0000256" key="3">
    <source>
        <dbReference type="ARBA" id="ARBA00022969"/>
    </source>
</evidence>
<proteinExistence type="evidence at transcript level"/>
<keyword evidence="6" id="KW-1185">Reference proteome</keyword>
<evidence type="ECO:0000256" key="4">
    <source>
        <dbReference type="HAMAP-Rule" id="MF_00667"/>
    </source>
</evidence>
<dbReference type="Pfam" id="PF08141">
    <property type="entry name" value="SspH"/>
    <property type="match status" value="1"/>
</dbReference>
<dbReference type="RefSeq" id="WP_088077188.1">
    <property type="nucleotide sequence ID" value="NZ_JAHQCR010000008.1"/>
</dbReference>
<gene>
    <name evidence="4" type="primary">sspH</name>
    <name evidence="5" type="ORF">KS407_00825</name>
</gene>
<comment type="induction">
    <text evidence="4">Expressed only in the forespore compartment of sporulating cells.</text>
</comment>
<evidence type="ECO:0000256" key="1">
    <source>
        <dbReference type="ARBA" id="ARBA00004288"/>
    </source>
</evidence>
<keyword evidence="3 4" id="KW-0749">Sporulation</keyword>
<accession>A0ABS6JN46</accession>
<evidence type="ECO:0000313" key="6">
    <source>
        <dbReference type="Proteomes" id="UP000790580"/>
    </source>
</evidence>
<dbReference type="EMBL" id="JAHQCR010000008">
    <property type="protein sequence ID" value="MBU9719981.1"/>
    <property type="molecule type" value="Genomic_DNA"/>
</dbReference>
<dbReference type="NCBIfam" id="TIGR02861">
    <property type="entry name" value="SASP_H"/>
    <property type="match status" value="1"/>
</dbReference>
<comment type="subcellular location">
    <subcellularLocation>
        <location evidence="1 4">Spore core</location>
    </subcellularLocation>
</comment>
<reference evidence="5 6" key="1">
    <citation type="submission" date="2021-06" db="EMBL/GenBank/DDBJ databases">
        <title>Bacillus sp. RD4P76, an endophyte from a halophyte.</title>
        <authorList>
            <person name="Sun J.-Q."/>
        </authorList>
    </citation>
    <scope>NUCLEOTIDE SEQUENCE [LARGE SCALE GENOMIC DNA]</scope>
    <source>
        <strain evidence="5 6">JCM 17098</strain>
    </source>
</reference>
<evidence type="ECO:0000313" key="5">
    <source>
        <dbReference type="EMBL" id="MBU9719981.1"/>
    </source>
</evidence>
<sequence length="59" mass="7009">MEKQRIMEILDSPDMIKVTYEGKPVFIQQVDQNTENARVFPMDEPENQFNVEVTKLQEH</sequence>
<evidence type="ECO:0000256" key="2">
    <source>
        <dbReference type="ARBA" id="ARBA00006573"/>
    </source>
</evidence>
<dbReference type="Proteomes" id="UP000790580">
    <property type="component" value="Unassembled WGS sequence"/>
</dbReference>
<comment type="caution">
    <text evidence="5">The sequence shown here is derived from an EMBL/GenBank/DDBJ whole genome shotgun (WGS) entry which is preliminary data.</text>
</comment>
<dbReference type="HAMAP" id="MF_00667">
    <property type="entry name" value="SspH"/>
    <property type="match status" value="1"/>
</dbReference>
<dbReference type="InterPro" id="IPR012610">
    <property type="entry name" value="SASP_SspH"/>
</dbReference>
<name>A0ABS6JN46_9BACI</name>